<dbReference type="EMBL" id="MGGE01000035">
    <property type="protein sequence ID" value="OGM20711.1"/>
    <property type="molecule type" value="Genomic_DNA"/>
</dbReference>
<evidence type="ECO:0000256" key="5">
    <source>
        <dbReference type="ARBA" id="ARBA00022840"/>
    </source>
</evidence>
<dbReference type="Gene3D" id="2.170.220.10">
    <property type="match status" value="1"/>
</dbReference>
<dbReference type="InterPro" id="IPR015413">
    <property type="entry name" value="Methionyl/Leucyl_tRNA_Synth"/>
</dbReference>
<evidence type="ECO:0000256" key="8">
    <source>
        <dbReference type="ARBA" id="ARBA00030904"/>
    </source>
</evidence>
<dbReference type="GO" id="GO:0006431">
    <property type="term" value="P:methionyl-tRNA aminoacylation"/>
    <property type="evidence" value="ECO:0007669"/>
    <property type="project" value="InterPro"/>
</dbReference>
<gene>
    <name evidence="13" type="ORF">A2714_03445</name>
</gene>
<keyword evidence="3 10" id="KW-0436">Ligase</keyword>
<protein>
    <recommendedName>
        <fullName evidence="1">methionine--tRNA ligase</fullName>
        <ecNumber evidence="1">6.1.1.10</ecNumber>
    </recommendedName>
    <alternativeName>
        <fullName evidence="8">Methionyl-tRNA synthetase</fullName>
    </alternativeName>
</protein>
<dbReference type="InterPro" id="IPR002300">
    <property type="entry name" value="aa-tRNA-synth_Ia"/>
</dbReference>
<dbReference type="SUPFAM" id="SSF52374">
    <property type="entry name" value="Nucleotidylyl transferase"/>
    <property type="match status" value="1"/>
</dbReference>
<keyword evidence="4 10" id="KW-0547">Nucleotide-binding</keyword>
<name>A0A1F7Y089_9BACT</name>
<dbReference type="Pfam" id="PF00133">
    <property type="entry name" value="tRNA-synt_1"/>
    <property type="match status" value="1"/>
</dbReference>
<dbReference type="PRINTS" id="PR01041">
    <property type="entry name" value="TRNASYNTHMET"/>
</dbReference>
<dbReference type="FunFam" id="2.170.220.10:FF:000003">
    <property type="entry name" value="Methionine--tRNA ligase"/>
    <property type="match status" value="1"/>
</dbReference>
<dbReference type="InterPro" id="IPR014729">
    <property type="entry name" value="Rossmann-like_a/b/a_fold"/>
</dbReference>
<evidence type="ECO:0000256" key="1">
    <source>
        <dbReference type="ARBA" id="ARBA00012838"/>
    </source>
</evidence>
<dbReference type="CDD" id="cd00814">
    <property type="entry name" value="MetRS_core"/>
    <property type="match status" value="1"/>
</dbReference>
<evidence type="ECO:0000313" key="13">
    <source>
        <dbReference type="EMBL" id="OGM20711.1"/>
    </source>
</evidence>
<evidence type="ECO:0000256" key="2">
    <source>
        <dbReference type="ARBA" id="ARBA00022490"/>
    </source>
</evidence>
<dbReference type="InterPro" id="IPR009080">
    <property type="entry name" value="tRNAsynth_Ia_anticodon-bd"/>
</dbReference>
<proteinExistence type="inferred from homology"/>
<comment type="caution">
    <text evidence="13">The sequence shown here is derived from an EMBL/GenBank/DDBJ whole genome shotgun (WGS) entry which is preliminary data.</text>
</comment>
<comment type="catalytic activity">
    <reaction evidence="9">
        <text>tRNA(Leu) + L-leucine + ATP = L-leucyl-tRNA(Leu) + AMP + diphosphate</text>
        <dbReference type="Rhea" id="RHEA:11688"/>
        <dbReference type="Rhea" id="RHEA-COMP:9613"/>
        <dbReference type="Rhea" id="RHEA-COMP:9622"/>
        <dbReference type="ChEBI" id="CHEBI:30616"/>
        <dbReference type="ChEBI" id="CHEBI:33019"/>
        <dbReference type="ChEBI" id="CHEBI:57427"/>
        <dbReference type="ChEBI" id="CHEBI:78442"/>
        <dbReference type="ChEBI" id="CHEBI:78494"/>
        <dbReference type="ChEBI" id="CHEBI:456215"/>
        <dbReference type="EC" id="6.1.1.4"/>
    </reaction>
</comment>
<comment type="similarity">
    <text evidence="10">Belongs to the class-I aminoacyl-tRNA synthetase family.</text>
</comment>
<dbReference type="InterPro" id="IPR023457">
    <property type="entry name" value="Met-tRNA_synth_2"/>
</dbReference>
<dbReference type="PANTHER" id="PTHR43326:SF1">
    <property type="entry name" value="METHIONINE--TRNA LIGASE, MITOCHONDRIAL"/>
    <property type="match status" value="1"/>
</dbReference>
<evidence type="ECO:0000256" key="6">
    <source>
        <dbReference type="ARBA" id="ARBA00022917"/>
    </source>
</evidence>
<dbReference type="GO" id="GO:0005524">
    <property type="term" value="F:ATP binding"/>
    <property type="evidence" value="ECO:0007669"/>
    <property type="project" value="UniProtKB-KW"/>
</dbReference>
<keyword evidence="7 10" id="KW-0030">Aminoacyl-tRNA synthetase</keyword>
<evidence type="ECO:0000313" key="14">
    <source>
        <dbReference type="Proteomes" id="UP000178419"/>
    </source>
</evidence>
<accession>A0A1F7Y089</accession>
<organism evidence="13 14">
    <name type="scientific">Candidatus Woesebacteria bacterium RIFCSPHIGHO2_01_FULL_38_9</name>
    <dbReference type="NCBI Taxonomy" id="1802492"/>
    <lineage>
        <taxon>Bacteria</taxon>
        <taxon>Candidatus Woeseibacteriota</taxon>
    </lineage>
</organism>
<evidence type="ECO:0000256" key="4">
    <source>
        <dbReference type="ARBA" id="ARBA00022741"/>
    </source>
</evidence>
<dbReference type="InterPro" id="IPR033911">
    <property type="entry name" value="MetRS_core"/>
</dbReference>
<dbReference type="EC" id="6.1.1.10" evidence="1"/>
<keyword evidence="6 10" id="KW-0648">Protein biosynthesis</keyword>
<evidence type="ECO:0000256" key="7">
    <source>
        <dbReference type="ARBA" id="ARBA00023146"/>
    </source>
</evidence>
<dbReference type="Gene3D" id="3.40.50.620">
    <property type="entry name" value="HUPs"/>
    <property type="match status" value="1"/>
</dbReference>
<feature type="domain" description="Aminoacyl-tRNA synthetase class Ia" evidence="11">
    <location>
        <begin position="3"/>
        <end position="56"/>
    </location>
</feature>
<reference evidence="13 14" key="1">
    <citation type="journal article" date="2016" name="Nat. Commun.">
        <title>Thousands of microbial genomes shed light on interconnected biogeochemical processes in an aquifer system.</title>
        <authorList>
            <person name="Anantharaman K."/>
            <person name="Brown C.T."/>
            <person name="Hug L.A."/>
            <person name="Sharon I."/>
            <person name="Castelle C.J."/>
            <person name="Probst A.J."/>
            <person name="Thomas B.C."/>
            <person name="Singh A."/>
            <person name="Wilkins M.J."/>
            <person name="Karaoz U."/>
            <person name="Brodie E.L."/>
            <person name="Williams K.H."/>
            <person name="Hubbard S.S."/>
            <person name="Banfield J.F."/>
        </authorList>
    </citation>
    <scope>NUCLEOTIDE SEQUENCE [LARGE SCALE GENOMIC DNA]</scope>
</reference>
<dbReference type="GO" id="GO:0004823">
    <property type="term" value="F:leucine-tRNA ligase activity"/>
    <property type="evidence" value="ECO:0007669"/>
    <property type="project" value="UniProtKB-EC"/>
</dbReference>
<dbReference type="InterPro" id="IPR001412">
    <property type="entry name" value="aa-tRNA-synth_I_CS"/>
</dbReference>
<feature type="domain" description="Methionyl/Leucyl tRNA synthetase" evidence="12">
    <location>
        <begin position="139"/>
        <end position="363"/>
    </location>
</feature>
<dbReference type="GO" id="GO:0004825">
    <property type="term" value="F:methionine-tRNA ligase activity"/>
    <property type="evidence" value="ECO:0007669"/>
    <property type="project" value="UniProtKB-EC"/>
</dbReference>
<dbReference type="Pfam" id="PF09334">
    <property type="entry name" value="tRNA-synt_1g"/>
    <property type="match status" value="1"/>
</dbReference>
<dbReference type="PROSITE" id="PS00178">
    <property type="entry name" value="AA_TRNA_LIGASE_I"/>
    <property type="match status" value="1"/>
</dbReference>
<evidence type="ECO:0000256" key="9">
    <source>
        <dbReference type="ARBA" id="ARBA00047469"/>
    </source>
</evidence>
<dbReference type="PANTHER" id="PTHR43326">
    <property type="entry name" value="METHIONYL-TRNA SYNTHETASE"/>
    <property type="match status" value="1"/>
</dbReference>
<sequence>MATKKYYLTTAIPYVNAKPHIGHALEYVVADAIHRYLELRGYEVCLVSGADENALKNVQAAEAAGKPVQQFLDDNSKTFAEFYKLLEVSLDEFRRGTDQKYHWPGVQKLWNLVNARGDIYKKKYKGLYCIGCEEFKTEKELTDGKCPIHDKAPEEVEEENYFFKLSKYQDKLLKLIESDEYEIVPQKRKNEILAFLKDGLTDISISRSKERAKGIGVPVPNDNSQLVFVWFDALNIYQTGVGFGYDDVLWKKWWPANLHIIGKDIIRFHAVYWPAILLSAGLPLPKKLLVHGFITSGGRKMSKTIGNVIDPYEVIEKHGIEPFRYFLLSQIPTKDDGDFSIQHFEESYQADLANGLGNLVSRIAGLAEREVFTVPESKQLSFSKEVSEFVTNYDLEKALSFIWERIKLADIFINKRGVWNLKGTQKQAALANLVGQIRQISYDLKPFLPETSEKIEKQFKDPKIKSTKPLFPRLK</sequence>
<evidence type="ECO:0000259" key="11">
    <source>
        <dbReference type="Pfam" id="PF00133"/>
    </source>
</evidence>
<evidence type="ECO:0000256" key="3">
    <source>
        <dbReference type="ARBA" id="ARBA00022598"/>
    </source>
</evidence>
<evidence type="ECO:0000256" key="10">
    <source>
        <dbReference type="RuleBase" id="RU363035"/>
    </source>
</evidence>
<dbReference type="SUPFAM" id="SSF47323">
    <property type="entry name" value="Anticodon-binding domain of a subclass of class I aminoacyl-tRNA synthetases"/>
    <property type="match status" value="1"/>
</dbReference>
<keyword evidence="5 10" id="KW-0067">ATP-binding</keyword>
<dbReference type="Gene3D" id="1.10.730.10">
    <property type="entry name" value="Isoleucyl-tRNA Synthetase, Domain 1"/>
    <property type="match status" value="1"/>
</dbReference>
<dbReference type="Proteomes" id="UP000178419">
    <property type="component" value="Unassembled WGS sequence"/>
</dbReference>
<evidence type="ECO:0000259" key="12">
    <source>
        <dbReference type="Pfam" id="PF09334"/>
    </source>
</evidence>
<dbReference type="AlphaFoldDB" id="A0A1F7Y089"/>
<keyword evidence="2" id="KW-0963">Cytoplasm</keyword>